<dbReference type="GO" id="GO:0003676">
    <property type="term" value="F:nucleic acid binding"/>
    <property type="evidence" value="ECO:0007669"/>
    <property type="project" value="InterPro"/>
</dbReference>
<dbReference type="Pfam" id="PF03880">
    <property type="entry name" value="DbpA"/>
    <property type="match status" value="1"/>
</dbReference>
<dbReference type="AlphaFoldDB" id="A0A1E7ZGT3"/>
<dbReference type="PROSITE" id="PS51192">
    <property type="entry name" value="HELICASE_ATP_BIND_1"/>
    <property type="match status" value="1"/>
</dbReference>
<name>A0A1E7ZGT3_9ALTE</name>
<keyword evidence="2 6" id="KW-0378">Hydrolase</keyword>
<dbReference type="EMBL" id="MDHN01000002">
    <property type="protein sequence ID" value="OFC72727.1"/>
    <property type="molecule type" value="Genomic_DNA"/>
</dbReference>
<evidence type="ECO:0000313" key="10">
    <source>
        <dbReference type="Proteomes" id="UP000175691"/>
    </source>
</evidence>
<evidence type="ECO:0000256" key="6">
    <source>
        <dbReference type="RuleBase" id="RU000492"/>
    </source>
</evidence>
<dbReference type="PROSITE" id="PS00039">
    <property type="entry name" value="DEAD_ATP_HELICASE"/>
    <property type="match status" value="1"/>
</dbReference>
<dbReference type="InterPro" id="IPR027417">
    <property type="entry name" value="P-loop_NTPase"/>
</dbReference>
<dbReference type="OrthoDB" id="9805696at2"/>
<dbReference type="Gene3D" id="3.40.50.300">
    <property type="entry name" value="P-loop containing nucleotide triphosphate hydrolases"/>
    <property type="match status" value="2"/>
</dbReference>
<dbReference type="GO" id="GO:0016787">
    <property type="term" value="F:hydrolase activity"/>
    <property type="evidence" value="ECO:0007669"/>
    <property type="project" value="UniProtKB-KW"/>
</dbReference>
<dbReference type="NCBIfam" id="NF008744">
    <property type="entry name" value="PRK11776.1"/>
    <property type="match status" value="1"/>
</dbReference>
<dbReference type="CDD" id="cd18787">
    <property type="entry name" value="SF2_C_DEAD"/>
    <property type="match status" value="1"/>
</dbReference>
<evidence type="ECO:0000313" key="9">
    <source>
        <dbReference type="EMBL" id="OFC72727.1"/>
    </source>
</evidence>
<evidence type="ECO:0000256" key="5">
    <source>
        <dbReference type="ARBA" id="ARBA00038437"/>
    </source>
</evidence>
<dbReference type="InterPro" id="IPR012677">
    <property type="entry name" value="Nucleotide-bd_a/b_plait_sf"/>
</dbReference>
<evidence type="ECO:0000256" key="1">
    <source>
        <dbReference type="ARBA" id="ARBA00022741"/>
    </source>
</evidence>
<proteinExistence type="inferred from homology"/>
<dbReference type="GO" id="GO:0003724">
    <property type="term" value="F:RNA helicase activity"/>
    <property type="evidence" value="ECO:0007669"/>
    <property type="project" value="TreeGrafter"/>
</dbReference>
<keyword evidence="10" id="KW-1185">Reference proteome</keyword>
<dbReference type="InterPro" id="IPR005580">
    <property type="entry name" value="DbpA/CsdA_RNA-bd_dom"/>
</dbReference>
<reference evidence="9 10" key="1">
    <citation type="submission" date="2016-08" db="EMBL/GenBank/DDBJ databases">
        <authorList>
            <person name="Seilhamer J.J."/>
        </authorList>
    </citation>
    <scope>NUCLEOTIDE SEQUENCE [LARGE SCALE GENOMIC DNA]</scope>
    <source>
        <strain evidence="9 10">KCTC 42603</strain>
    </source>
</reference>
<evidence type="ECO:0000256" key="3">
    <source>
        <dbReference type="ARBA" id="ARBA00022806"/>
    </source>
</evidence>
<dbReference type="SMART" id="SM00490">
    <property type="entry name" value="HELICc"/>
    <property type="match status" value="1"/>
</dbReference>
<feature type="domain" description="Helicase C-terminal" evidence="8">
    <location>
        <begin position="232"/>
        <end position="381"/>
    </location>
</feature>
<dbReference type="STRING" id="1656094.BFC18_01605"/>
<evidence type="ECO:0000259" key="8">
    <source>
        <dbReference type="PROSITE" id="PS51194"/>
    </source>
</evidence>
<comment type="similarity">
    <text evidence="5 6">Belongs to the DEAD box helicase family.</text>
</comment>
<dbReference type="InterPro" id="IPR050079">
    <property type="entry name" value="DEAD_box_RNA_helicase"/>
</dbReference>
<dbReference type="InterPro" id="IPR000629">
    <property type="entry name" value="RNA-helicase_DEAD-box_CS"/>
</dbReference>
<dbReference type="Gene3D" id="3.30.70.330">
    <property type="match status" value="1"/>
</dbReference>
<keyword evidence="3 6" id="KW-0347">Helicase</keyword>
<gene>
    <name evidence="9" type="ORF">BFC18_01605</name>
</gene>
<dbReference type="PANTHER" id="PTHR47959:SF1">
    <property type="entry name" value="ATP-DEPENDENT RNA HELICASE DBPA"/>
    <property type="match status" value="1"/>
</dbReference>
<dbReference type="Proteomes" id="UP000175691">
    <property type="component" value="Unassembled WGS sequence"/>
</dbReference>
<dbReference type="GO" id="GO:0005829">
    <property type="term" value="C:cytosol"/>
    <property type="evidence" value="ECO:0007669"/>
    <property type="project" value="TreeGrafter"/>
</dbReference>
<keyword evidence="1 6" id="KW-0547">Nucleotide-binding</keyword>
<dbReference type="InterPro" id="IPR014001">
    <property type="entry name" value="Helicase_ATP-bd"/>
</dbReference>
<organism evidence="9 10">
    <name type="scientific">Alteromonas confluentis</name>
    <dbReference type="NCBI Taxonomy" id="1656094"/>
    <lineage>
        <taxon>Bacteria</taxon>
        <taxon>Pseudomonadati</taxon>
        <taxon>Pseudomonadota</taxon>
        <taxon>Gammaproteobacteria</taxon>
        <taxon>Alteromonadales</taxon>
        <taxon>Alteromonadaceae</taxon>
        <taxon>Alteromonas/Salinimonas group</taxon>
        <taxon>Alteromonas</taxon>
    </lineage>
</organism>
<dbReference type="SUPFAM" id="SSF52540">
    <property type="entry name" value="P-loop containing nucleoside triphosphate hydrolases"/>
    <property type="match status" value="1"/>
</dbReference>
<evidence type="ECO:0000259" key="7">
    <source>
        <dbReference type="PROSITE" id="PS51192"/>
    </source>
</evidence>
<dbReference type="GO" id="GO:0005524">
    <property type="term" value="F:ATP binding"/>
    <property type="evidence" value="ECO:0007669"/>
    <property type="project" value="UniProtKB-KW"/>
</dbReference>
<sequence length="459" mass="50102">MTQFNQLTGIISSLSQSLERLGFPSMTPVQAGTLPDALNGRDIMAQGQTGSGKTVAFAVATLNKVEVTRFATQVVVLCPTRELAAQVAEQYRAVGQCMPNLKVLTLCGGEPMGPQIQSLKHGAHVIVGTPGRILDHLQKKRIDLSEVPSRVLDEADRMLDMGFSDDVDEIFSYTAEPVQTLLFSATWTDGIKRMANKYLADPLSFTAKAENVANPDIEQQAYSVEEHTRLNALKAVLTTIQPTKAILFCNTRKRVTEVVEELAAAGFSVAGLQGEMEQRERTDVLARFAAEALSVLVGTDVAARGLDIKEVDCVINVDVSEDADTHTHRVGRTGRAGAKGLAVTLVSDREKDHFDKIEAFAEIKIPVKGAQSLRFHANRITMPVFVCLHVNAGKKEKLRPGDFLGSLVKDADIAAEDIGKIQVQNSQSFVSVKERSAKRALKLFREGRIKGKRVRARKL</sequence>
<comment type="caution">
    <text evidence="9">The sequence shown here is derived from an EMBL/GenBank/DDBJ whole genome shotgun (WGS) entry which is preliminary data.</text>
</comment>
<dbReference type="PANTHER" id="PTHR47959">
    <property type="entry name" value="ATP-DEPENDENT RNA HELICASE RHLE-RELATED"/>
    <property type="match status" value="1"/>
</dbReference>
<feature type="domain" description="Helicase ATP-binding" evidence="7">
    <location>
        <begin position="34"/>
        <end position="205"/>
    </location>
</feature>
<dbReference type="InterPro" id="IPR011545">
    <property type="entry name" value="DEAD/DEAH_box_helicase_dom"/>
</dbReference>
<dbReference type="SMART" id="SM00487">
    <property type="entry name" value="DEXDc"/>
    <property type="match status" value="1"/>
</dbReference>
<dbReference type="RefSeq" id="WP_070123197.1">
    <property type="nucleotide sequence ID" value="NZ_MDHN01000002.1"/>
</dbReference>
<evidence type="ECO:0000256" key="4">
    <source>
        <dbReference type="ARBA" id="ARBA00022840"/>
    </source>
</evidence>
<dbReference type="InterPro" id="IPR001650">
    <property type="entry name" value="Helicase_C-like"/>
</dbReference>
<dbReference type="Pfam" id="PF00270">
    <property type="entry name" value="DEAD"/>
    <property type="match status" value="1"/>
</dbReference>
<accession>A0A1E7ZGT3</accession>
<protein>
    <submittedName>
        <fullName evidence="9">ATP-dependent RNA helicase DbpA</fullName>
    </submittedName>
</protein>
<evidence type="ECO:0000256" key="2">
    <source>
        <dbReference type="ARBA" id="ARBA00022801"/>
    </source>
</evidence>
<dbReference type="CDD" id="cd00268">
    <property type="entry name" value="DEADc"/>
    <property type="match status" value="1"/>
</dbReference>
<dbReference type="InterPro" id="IPR044742">
    <property type="entry name" value="DEAD/DEAH_RhlB"/>
</dbReference>
<dbReference type="PROSITE" id="PS51194">
    <property type="entry name" value="HELICASE_CTER"/>
    <property type="match status" value="1"/>
</dbReference>
<dbReference type="Pfam" id="PF00271">
    <property type="entry name" value="Helicase_C"/>
    <property type="match status" value="1"/>
</dbReference>
<keyword evidence="4 6" id="KW-0067">ATP-binding</keyword>